<evidence type="ECO:0000313" key="1">
    <source>
        <dbReference type="EMBL" id="PVV02312.1"/>
    </source>
</evidence>
<dbReference type="InterPro" id="IPR029058">
    <property type="entry name" value="AB_hydrolase_fold"/>
</dbReference>
<reference evidence="1 2" key="1">
    <citation type="journal article" date="2018" name="MBio">
        <title>Comparative Genomics Reveals the Core Gene Toolbox for the Fungus-Insect Symbiosis.</title>
        <authorList>
            <person name="Wang Y."/>
            <person name="Stata M."/>
            <person name="Wang W."/>
            <person name="Stajich J.E."/>
            <person name="White M.M."/>
            <person name="Moncalvo J.M."/>
        </authorList>
    </citation>
    <scope>NUCLEOTIDE SEQUENCE [LARGE SCALE GENOMIC DNA]</scope>
    <source>
        <strain evidence="1 2">SC-DP-2</strain>
    </source>
</reference>
<gene>
    <name evidence="1" type="ORF">BB560_003241</name>
</gene>
<name>A0A2T9ZCM3_9FUNG</name>
<keyword evidence="2" id="KW-1185">Reference proteome</keyword>
<evidence type="ECO:0000313" key="2">
    <source>
        <dbReference type="Proteomes" id="UP000245609"/>
    </source>
</evidence>
<accession>A0A2T9ZCM3</accession>
<protein>
    <recommendedName>
        <fullName evidence="3">AB hydrolase-1 domain-containing protein</fullName>
    </recommendedName>
</protein>
<dbReference type="Proteomes" id="UP000245609">
    <property type="component" value="Unassembled WGS sequence"/>
</dbReference>
<dbReference type="AlphaFoldDB" id="A0A2T9ZCM3"/>
<dbReference type="OrthoDB" id="5541237at2759"/>
<dbReference type="SUPFAM" id="SSF53474">
    <property type="entry name" value="alpha/beta-Hydrolases"/>
    <property type="match status" value="1"/>
</dbReference>
<dbReference type="EMBL" id="MBFS01000516">
    <property type="protein sequence ID" value="PVV02312.1"/>
    <property type="molecule type" value="Genomic_DNA"/>
</dbReference>
<comment type="caution">
    <text evidence="1">The sequence shown here is derived from an EMBL/GenBank/DDBJ whole genome shotgun (WGS) entry which is preliminary data.</text>
</comment>
<proteinExistence type="predicted"/>
<dbReference type="Gene3D" id="3.40.50.1820">
    <property type="entry name" value="alpha/beta hydrolase"/>
    <property type="match status" value="1"/>
</dbReference>
<organism evidence="1 2">
    <name type="scientific">Smittium megazygosporum</name>
    <dbReference type="NCBI Taxonomy" id="133381"/>
    <lineage>
        <taxon>Eukaryota</taxon>
        <taxon>Fungi</taxon>
        <taxon>Fungi incertae sedis</taxon>
        <taxon>Zoopagomycota</taxon>
        <taxon>Kickxellomycotina</taxon>
        <taxon>Harpellomycetes</taxon>
        <taxon>Harpellales</taxon>
        <taxon>Legeriomycetaceae</taxon>
        <taxon>Smittium</taxon>
    </lineage>
</organism>
<sequence length="426" mass="47686">MSVSSGKPCKHSNIPDSIFHSWRSEEIASANKDSTALTIQYSFKPSSYFSLRFMNSTPQFHPHMDLSARNLPCLLFLHGSTPGGFDVSRWMASGISQIQSIWDPVSRYSALNVLDTSTGAFCEQGGSKEEQTQSSASKYDYFNIFNPTILEAASDPAKSPEKTRHFTALGMLNTSRPGYLNSSLTIEDTFHSEALSVLRLLNSLSIRSIRIIAHDTGALTAMELASLPQFKDRVRSLVLIDPVLSDPRSKIFALRKSLLVPSFLKNRYFYSKIKSGYDSKEFKNFVKEECGPLALEEMSSCTEMEMLYKYLGVLYSRNENRNPGIKSDLIKLLHFAANESQIRRQWNFVSSPTLVISTSSTKDEFTLNEFNSNSEILLEQRKSALLNVGSRTLKFARVCGGGKTMFPIGEISKTTLDFLNSYGYIG</sequence>
<evidence type="ECO:0008006" key="3">
    <source>
        <dbReference type="Google" id="ProtNLM"/>
    </source>
</evidence>